<dbReference type="InterPro" id="IPR052196">
    <property type="entry name" value="Bact_Kbp"/>
</dbReference>
<dbReference type="Pfam" id="PF06737">
    <property type="entry name" value="Transglycosylas"/>
    <property type="match status" value="1"/>
</dbReference>
<feature type="compositionally biased region" description="Basic and acidic residues" evidence="3">
    <location>
        <begin position="199"/>
        <end position="209"/>
    </location>
</feature>
<feature type="compositionally biased region" description="Acidic residues" evidence="3">
    <location>
        <begin position="280"/>
        <end position="294"/>
    </location>
</feature>
<keyword evidence="2" id="KW-0378">Hydrolase</keyword>
<evidence type="ECO:0000256" key="2">
    <source>
        <dbReference type="ARBA" id="ARBA00022801"/>
    </source>
</evidence>
<evidence type="ECO:0000313" key="7">
    <source>
        <dbReference type="Proteomes" id="UP000727056"/>
    </source>
</evidence>
<comment type="similarity">
    <text evidence="1">Belongs to the transglycosylase family. Rpf subfamily.</text>
</comment>
<feature type="chain" id="PRO_5047347164" evidence="4">
    <location>
        <begin position="41"/>
        <end position="378"/>
    </location>
</feature>
<evidence type="ECO:0000259" key="5">
    <source>
        <dbReference type="PROSITE" id="PS51782"/>
    </source>
</evidence>
<dbReference type="InterPro" id="IPR010618">
    <property type="entry name" value="RPF"/>
</dbReference>
<dbReference type="Gene3D" id="3.10.350.10">
    <property type="entry name" value="LysM domain"/>
    <property type="match status" value="1"/>
</dbReference>
<dbReference type="InterPro" id="IPR023346">
    <property type="entry name" value="Lysozyme-like_dom_sf"/>
</dbReference>
<dbReference type="PANTHER" id="PTHR34700:SF4">
    <property type="entry name" value="PHAGE-LIKE ELEMENT PBSX PROTEIN XKDP"/>
    <property type="match status" value="1"/>
</dbReference>
<gene>
    <name evidence="6" type="ORF">HCN52_21030</name>
</gene>
<dbReference type="Proteomes" id="UP000727056">
    <property type="component" value="Unassembled WGS sequence"/>
</dbReference>
<evidence type="ECO:0000313" key="6">
    <source>
        <dbReference type="EMBL" id="NJQ17351.1"/>
    </source>
</evidence>
<evidence type="ECO:0000256" key="1">
    <source>
        <dbReference type="ARBA" id="ARBA00010830"/>
    </source>
</evidence>
<reference evidence="6 7" key="1">
    <citation type="submission" date="2020-03" db="EMBL/GenBank/DDBJ databases">
        <title>Draft genome of Streptomyces sp. ventii, isolated from the Axial Seamount in the Pacific Ocean, and resequencing of the two type strains Streptomyces lonarensis strain NCL 716 and Streptomyces bohaiensis strain 11A07.</title>
        <authorList>
            <person name="Loughran R.M."/>
            <person name="Pfannmuller K.M."/>
            <person name="Wasson B.J."/>
            <person name="Deadmond M.C."/>
            <person name="Paddock B.E."/>
            <person name="Koyack M.J."/>
            <person name="Gallegos D.A."/>
            <person name="Mitchell E.A."/>
            <person name="Ushijima B."/>
            <person name="Saw J.H."/>
            <person name="Mcphail K.L."/>
            <person name="Videau P."/>
        </authorList>
    </citation>
    <scope>NUCLEOTIDE SEQUENCE [LARGE SCALE GENOMIC DNA]</scope>
    <source>
        <strain evidence="6 7">11A07</strain>
    </source>
</reference>
<dbReference type="PANTHER" id="PTHR34700">
    <property type="entry name" value="POTASSIUM BINDING PROTEIN KBP"/>
    <property type="match status" value="1"/>
</dbReference>
<dbReference type="PROSITE" id="PS51782">
    <property type="entry name" value="LYSM"/>
    <property type="match status" value="1"/>
</dbReference>
<dbReference type="Pfam" id="PF01476">
    <property type="entry name" value="LysM"/>
    <property type="match status" value="1"/>
</dbReference>
<feature type="compositionally biased region" description="Basic and acidic residues" evidence="3">
    <location>
        <begin position="348"/>
        <end position="366"/>
    </location>
</feature>
<feature type="domain" description="LysM" evidence="5">
    <location>
        <begin position="294"/>
        <end position="343"/>
    </location>
</feature>
<feature type="compositionally biased region" description="Low complexity" evidence="3">
    <location>
        <begin position="367"/>
        <end position="378"/>
    </location>
</feature>
<dbReference type="SUPFAM" id="SSF53955">
    <property type="entry name" value="Lysozyme-like"/>
    <property type="match status" value="1"/>
</dbReference>
<dbReference type="RefSeq" id="WP_168090026.1">
    <property type="nucleotide sequence ID" value="NZ_BHZH01000570.1"/>
</dbReference>
<comment type="caution">
    <text evidence="6">The sequence shown here is derived from an EMBL/GenBank/DDBJ whole genome shotgun (WGS) entry which is preliminary data.</text>
</comment>
<feature type="compositionally biased region" description="Basic and acidic residues" evidence="3">
    <location>
        <begin position="254"/>
        <end position="269"/>
    </location>
</feature>
<proteinExistence type="inferred from homology"/>
<dbReference type="InterPro" id="IPR018392">
    <property type="entry name" value="LysM"/>
</dbReference>
<keyword evidence="7" id="KW-1185">Reference proteome</keyword>
<keyword evidence="4" id="KW-0732">Signal</keyword>
<protein>
    <submittedName>
        <fullName evidence="6">LysM peptidoglycan-binding domain-containing protein</fullName>
    </submittedName>
</protein>
<feature type="region of interest" description="Disordered" evidence="3">
    <location>
        <begin position="348"/>
        <end position="378"/>
    </location>
</feature>
<name>A0ABX1CG70_9ACTN</name>
<accession>A0ABX1CG70</accession>
<evidence type="ECO:0000256" key="4">
    <source>
        <dbReference type="SAM" id="SignalP"/>
    </source>
</evidence>
<dbReference type="SMART" id="SM00257">
    <property type="entry name" value="LysM"/>
    <property type="match status" value="1"/>
</dbReference>
<dbReference type="CDD" id="cd13925">
    <property type="entry name" value="RPF"/>
    <property type="match status" value="1"/>
</dbReference>
<organism evidence="6 7">
    <name type="scientific">Streptomyces bohaiensis</name>
    <dbReference type="NCBI Taxonomy" id="1431344"/>
    <lineage>
        <taxon>Bacteria</taxon>
        <taxon>Bacillati</taxon>
        <taxon>Actinomycetota</taxon>
        <taxon>Actinomycetes</taxon>
        <taxon>Kitasatosporales</taxon>
        <taxon>Streptomycetaceae</taxon>
        <taxon>Streptomyces</taxon>
    </lineage>
</organism>
<dbReference type="CDD" id="cd00118">
    <property type="entry name" value="LysM"/>
    <property type="match status" value="1"/>
</dbReference>
<feature type="signal peptide" evidence="4">
    <location>
        <begin position="1"/>
        <end position="40"/>
    </location>
</feature>
<dbReference type="Gene3D" id="1.10.530.10">
    <property type="match status" value="1"/>
</dbReference>
<dbReference type="EMBL" id="JAAVJC010000289">
    <property type="protein sequence ID" value="NJQ17351.1"/>
    <property type="molecule type" value="Genomic_DNA"/>
</dbReference>
<dbReference type="InterPro" id="IPR036779">
    <property type="entry name" value="LysM_dom_sf"/>
</dbReference>
<dbReference type="SUPFAM" id="SSF54106">
    <property type="entry name" value="LysM domain"/>
    <property type="match status" value="1"/>
</dbReference>
<evidence type="ECO:0000256" key="3">
    <source>
        <dbReference type="SAM" id="MobiDB-lite"/>
    </source>
</evidence>
<sequence>MLSGNGRHRRPKQAPAFLVTAGVASASAALPLLGAGAAHAVGGETWDRVADCESDGDWSADTGNGYYGGLQLPLSMWAEYGGEEFADSPDLASRSQQITVAERVLEDRGPRAAFPTCALSSGLTAEHRAERLAGTDATEVVEEVEQTARDVMGRFEDGEPVAGRTVAPDATDTTDERAAEGDAAESADERAEAGPADSADDRTEDERGSGGRHRGTPDQAESEREEASGGGRHAAGDRPDAEASTGAGGGTEADGDRAADEPGGDRAGEGSRGGDAAGSDGDDAAADAEGDTGEGYEVRPGDSLSGIAGQLGVDGGWAALYEANSGTVGDNPDHILPGQLLALTPAERAEAEAEAAAEKAEEEKAGKATGSAKTPAAP</sequence>
<feature type="region of interest" description="Disordered" evidence="3">
    <location>
        <begin position="153"/>
        <end position="311"/>
    </location>
</feature>